<dbReference type="AlphaFoldDB" id="A0A0P7BJN3"/>
<dbReference type="InterPro" id="IPR023296">
    <property type="entry name" value="Glyco_hydro_beta-prop_sf"/>
</dbReference>
<dbReference type="PANTHER" id="PTHR42812">
    <property type="entry name" value="BETA-XYLOSIDASE"/>
    <property type="match status" value="1"/>
</dbReference>
<dbReference type="GO" id="GO:0004553">
    <property type="term" value="F:hydrolase activity, hydrolyzing O-glycosyl compounds"/>
    <property type="evidence" value="ECO:0007669"/>
    <property type="project" value="InterPro"/>
</dbReference>
<dbReference type="Pfam" id="PF04616">
    <property type="entry name" value="Glyco_hydro_43"/>
    <property type="match status" value="1"/>
</dbReference>
<comment type="similarity">
    <text evidence="1">Belongs to the glycosyl hydrolase 43 family.</text>
</comment>
<dbReference type="STRING" id="78410.A0A0P7BJN3"/>
<gene>
    <name evidence="4" type="ORF">AK830_g5961</name>
</gene>
<accession>A0A0P7BJN3</accession>
<name>A0A0P7BJN3_9HYPO</name>
<protein>
    <recommendedName>
        <fullName evidence="6">Beta-xylosidase C-terminal Concanavalin A-like domain-containing protein</fullName>
    </recommendedName>
</protein>
<reference evidence="4 5" key="1">
    <citation type="submission" date="2015-09" db="EMBL/GenBank/DDBJ databases">
        <title>Draft genome of a European isolate of the apple canker pathogen Neonectria ditissima.</title>
        <authorList>
            <person name="Gomez-Cortecero A."/>
            <person name="Harrison R.J."/>
            <person name="Armitage A.D."/>
        </authorList>
    </citation>
    <scope>NUCLEOTIDE SEQUENCE [LARGE SCALE GENOMIC DNA]</scope>
    <source>
        <strain evidence="4 5">R09/05</strain>
    </source>
</reference>
<evidence type="ECO:0000313" key="5">
    <source>
        <dbReference type="Proteomes" id="UP000050424"/>
    </source>
</evidence>
<dbReference type="InterPro" id="IPR006710">
    <property type="entry name" value="Glyco_hydro_43"/>
</dbReference>
<dbReference type="PANTHER" id="PTHR42812:SF12">
    <property type="entry name" value="BETA-XYLOSIDASE-RELATED"/>
    <property type="match status" value="1"/>
</dbReference>
<evidence type="ECO:0000313" key="4">
    <source>
        <dbReference type="EMBL" id="KPM40589.1"/>
    </source>
</evidence>
<sequence length="203" mass="22500">MATDLLNPIIPGFAPDPSLVKVSDWYFLVNSTFHLFTGLPIYASRDLISWKHIGNAINRRDQLSLAQSDTKFAELPDSPDEVLLATGGLYAPTIRYHEGTFYVVCTNIIHPGGDDVHQNFVVTTEDVWKGQWSDPVYFEFKGIDPSILFDGDKTYIQGSAALGSSTKINLFEIDLATGKKLTEERSIWGGTGGVYPEGPHLYK</sequence>
<evidence type="ECO:0000256" key="2">
    <source>
        <dbReference type="ARBA" id="ARBA00022801"/>
    </source>
</evidence>
<evidence type="ECO:0000256" key="1">
    <source>
        <dbReference type="ARBA" id="ARBA00009865"/>
    </source>
</evidence>
<dbReference type="OrthoDB" id="408373at2759"/>
<evidence type="ECO:0008006" key="6">
    <source>
        <dbReference type="Google" id="ProtNLM"/>
    </source>
</evidence>
<dbReference type="SUPFAM" id="SSF75005">
    <property type="entry name" value="Arabinanase/levansucrase/invertase"/>
    <property type="match status" value="1"/>
</dbReference>
<dbReference type="Gene3D" id="2.115.10.20">
    <property type="entry name" value="Glycosyl hydrolase domain, family 43"/>
    <property type="match status" value="1"/>
</dbReference>
<dbReference type="Proteomes" id="UP000050424">
    <property type="component" value="Unassembled WGS sequence"/>
</dbReference>
<keyword evidence="3" id="KW-0326">Glycosidase</keyword>
<comment type="caution">
    <text evidence="4">The sequence shown here is derived from an EMBL/GenBank/DDBJ whole genome shotgun (WGS) entry which is preliminary data.</text>
</comment>
<organism evidence="4 5">
    <name type="scientific">Neonectria ditissima</name>
    <dbReference type="NCBI Taxonomy" id="78410"/>
    <lineage>
        <taxon>Eukaryota</taxon>
        <taxon>Fungi</taxon>
        <taxon>Dikarya</taxon>
        <taxon>Ascomycota</taxon>
        <taxon>Pezizomycotina</taxon>
        <taxon>Sordariomycetes</taxon>
        <taxon>Hypocreomycetidae</taxon>
        <taxon>Hypocreales</taxon>
        <taxon>Nectriaceae</taxon>
        <taxon>Neonectria</taxon>
    </lineage>
</organism>
<evidence type="ECO:0000256" key="3">
    <source>
        <dbReference type="ARBA" id="ARBA00023295"/>
    </source>
</evidence>
<keyword evidence="5" id="KW-1185">Reference proteome</keyword>
<dbReference type="InterPro" id="IPR051795">
    <property type="entry name" value="Glycosyl_Hydrlase_43"/>
</dbReference>
<proteinExistence type="inferred from homology"/>
<dbReference type="GO" id="GO:0005975">
    <property type="term" value="P:carbohydrate metabolic process"/>
    <property type="evidence" value="ECO:0007669"/>
    <property type="project" value="InterPro"/>
</dbReference>
<keyword evidence="2" id="KW-0378">Hydrolase</keyword>
<dbReference type="EMBL" id="LKCW01000080">
    <property type="protein sequence ID" value="KPM40589.1"/>
    <property type="molecule type" value="Genomic_DNA"/>
</dbReference>